<proteinExistence type="predicted"/>
<evidence type="ECO:0008006" key="4">
    <source>
        <dbReference type="Google" id="ProtNLM"/>
    </source>
</evidence>
<evidence type="ECO:0000313" key="3">
    <source>
        <dbReference type="Proteomes" id="UP000285478"/>
    </source>
</evidence>
<name>A0A410H3G4_9GAMM</name>
<dbReference type="EMBL" id="CP035033">
    <property type="protein sequence ID" value="QAB15469.1"/>
    <property type="molecule type" value="Genomic_DNA"/>
</dbReference>
<gene>
    <name evidence="2" type="ORF">EPV75_07230</name>
</gene>
<sequence length="159" mass="18290">MLKKIMMTMMLLVGVQFAAYAQAPAKLQALPAHEFKDQWDKPIRLTAGTEWVIFSHHKDGGQWVKESFDNLKITDPKAHQWLYVADVSQMPSLITSLFAIPKMKDYAFPIALSYDEQMTATWPQQPETVSVYKLYNLVIKDVEYFSNQADLQAFLKSIQ</sequence>
<evidence type="ECO:0000313" key="2">
    <source>
        <dbReference type="EMBL" id="QAB15469.1"/>
    </source>
</evidence>
<feature type="chain" id="PRO_5019057955" description="FAD/FMN-containing dehydrogenase" evidence="1">
    <location>
        <begin position="22"/>
        <end position="159"/>
    </location>
</feature>
<accession>A0A410H3G4</accession>
<reference evidence="2 3" key="1">
    <citation type="journal article" date="2018" name="Environ. Microbiol.">
        <title>Genomes of ubiquitous marine and hypersaline Hydrogenovibrio, Thiomicrorhabdus and Thiomicrospira spp. encode a diversity of mechanisms to sustain chemolithoautotrophy in heterogeneous environments.</title>
        <authorList>
            <person name="Scott K.M."/>
            <person name="Williams J."/>
            <person name="Porter C.M.B."/>
            <person name="Russel S."/>
            <person name="Harmer T.L."/>
            <person name="Paul J.H."/>
            <person name="Antonen K.M."/>
            <person name="Bridges M.K."/>
            <person name="Camper G.J."/>
            <person name="Campla C.K."/>
            <person name="Casella L.G."/>
            <person name="Chase E."/>
            <person name="Conrad J.W."/>
            <person name="Cruz M.C."/>
            <person name="Dunlap D.S."/>
            <person name="Duran L."/>
            <person name="Fahsbender E.M."/>
            <person name="Goldsmith D.B."/>
            <person name="Keeley R.F."/>
            <person name="Kondoff M.R."/>
            <person name="Kussy B.I."/>
            <person name="Lane M.K."/>
            <person name="Lawler S."/>
            <person name="Leigh B.A."/>
            <person name="Lewis C."/>
            <person name="Lostal L.M."/>
            <person name="Marking D."/>
            <person name="Mancera P.A."/>
            <person name="McClenthan E.C."/>
            <person name="McIntyre E.A."/>
            <person name="Mine J.A."/>
            <person name="Modi S."/>
            <person name="Moore B.D."/>
            <person name="Morgan W.A."/>
            <person name="Nelson K.M."/>
            <person name="Nguyen K.N."/>
            <person name="Ogburn N."/>
            <person name="Parrino D.G."/>
            <person name="Pedapudi A.D."/>
            <person name="Pelham R.P."/>
            <person name="Preece A.M."/>
            <person name="Rampersad E.A."/>
            <person name="Richardson J.C."/>
            <person name="Rodgers C.M."/>
            <person name="Schaffer B.L."/>
            <person name="Sheridan N.E."/>
            <person name="Solone M.R."/>
            <person name="Staley Z.R."/>
            <person name="Tabuchi M."/>
            <person name="Waide R.J."/>
            <person name="Wanjugi P.W."/>
            <person name="Young S."/>
            <person name="Clum A."/>
            <person name="Daum C."/>
            <person name="Huntemann M."/>
            <person name="Ivanova N."/>
            <person name="Kyrpides N."/>
            <person name="Mikhailova N."/>
            <person name="Palaniappan K."/>
            <person name="Pillay M."/>
            <person name="Reddy T.B.K."/>
            <person name="Shapiro N."/>
            <person name="Stamatis D."/>
            <person name="Varghese N."/>
            <person name="Woyke T."/>
            <person name="Boden R."/>
            <person name="Freyermuth S.K."/>
            <person name="Kerfeld C.A."/>
        </authorList>
    </citation>
    <scope>NUCLEOTIDE SEQUENCE [LARGE SCALE GENOMIC DNA]</scope>
    <source>
        <strain evidence="2 3">JR-2</strain>
    </source>
</reference>
<evidence type="ECO:0000256" key="1">
    <source>
        <dbReference type="SAM" id="SignalP"/>
    </source>
</evidence>
<keyword evidence="1" id="KW-0732">Signal</keyword>
<protein>
    <recommendedName>
        <fullName evidence="4">FAD/FMN-containing dehydrogenase</fullName>
    </recommendedName>
</protein>
<keyword evidence="3" id="KW-1185">Reference proteome</keyword>
<dbReference type="RefSeq" id="WP_127119651.1">
    <property type="nucleotide sequence ID" value="NZ_CP035033.1"/>
</dbReference>
<dbReference type="Proteomes" id="UP000285478">
    <property type="component" value="Chromosome"/>
</dbReference>
<dbReference type="AlphaFoldDB" id="A0A410H3G4"/>
<organism evidence="2 3">
    <name type="scientific">Hydrogenovibrio thermophilus</name>
    <dbReference type="NCBI Taxonomy" id="265883"/>
    <lineage>
        <taxon>Bacteria</taxon>
        <taxon>Pseudomonadati</taxon>
        <taxon>Pseudomonadota</taxon>
        <taxon>Gammaproteobacteria</taxon>
        <taxon>Thiotrichales</taxon>
        <taxon>Piscirickettsiaceae</taxon>
        <taxon>Hydrogenovibrio</taxon>
    </lineage>
</organism>
<dbReference type="KEGG" id="htr:EPV75_07230"/>
<feature type="signal peptide" evidence="1">
    <location>
        <begin position="1"/>
        <end position="21"/>
    </location>
</feature>